<protein>
    <recommendedName>
        <fullName evidence="3">GST C-terminal domain-containing protein</fullName>
    </recommendedName>
</protein>
<proteinExistence type="predicted"/>
<dbReference type="PANTHER" id="PTHR32419:SF6">
    <property type="entry name" value="GLUTATHIONE S-TRANSFERASE OMEGA-LIKE 1-RELATED"/>
    <property type="match status" value="1"/>
</dbReference>
<dbReference type="Gene3D" id="3.40.30.10">
    <property type="entry name" value="Glutaredoxin"/>
    <property type="match status" value="1"/>
</dbReference>
<dbReference type="InterPro" id="IPR036282">
    <property type="entry name" value="Glutathione-S-Trfase_C_sf"/>
</dbReference>
<dbReference type="Pfam" id="PF13410">
    <property type="entry name" value="GST_C_2"/>
    <property type="match status" value="1"/>
</dbReference>
<keyword evidence="1" id="KW-0732">Signal</keyword>
<dbReference type="PANTHER" id="PTHR32419">
    <property type="entry name" value="GLUTATHIONYL-HYDROQUINONE REDUCTASE"/>
    <property type="match status" value="1"/>
</dbReference>
<dbReference type="Gene3D" id="1.20.1050.10">
    <property type="match status" value="1"/>
</dbReference>
<evidence type="ECO:0008006" key="3">
    <source>
        <dbReference type="Google" id="ProtNLM"/>
    </source>
</evidence>
<name>A0A7S1UMU3_9STRA</name>
<organism evidence="2">
    <name type="scientific">Phaeomonas parva</name>
    <dbReference type="NCBI Taxonomy" id="124430"/>
    <lineage>
        <taxon>Eukaryota</taxon>
        <taxon>Sar</taxon>
        <taxon>Stramenopiles</taxon>
        <taxon>Ochrophyta</taxon>
        <taxon>Pinguiophyceae</taxon>
        <taxon>Pinguiochrysidales</taxon>
        <taxon>Pinguiochrysidaceae</taxon>
        <taxon>Phaeomonas</taxon>
    </lineage>
</organism>
<dbReference type="GO" id="GO:0004364">
    <property type="term" value="F:glutathione transferase activity"/>
    <property type="evidence" value="ECO:0007669"/>
    <property type="project" value="InterPro"/>
</dbReference>
<dbReference type="InterPro" id="IPR016639">
    <property type="entry name" value="GST_Omega/GSH"/>
</dbReference>
<reference evidence="2" key="1">
    <citation type="submission" date="2021-01" db="EMBL/GenBank/DDBJ databases">
        <authorList>
            <person name="Corre E."/>
            <person name="Pelletier E."/>
            <person name="Niang G."/>
            <person name="Scheremetjew M."/>
            <person name="Finn R."/>
            <person name="Kale V."/>
            <person name="Holt S."/>
            <person name="Cochrane G."/>
            <person name="Meng A."/>
            <person name="Brown T."/>
            <person name="Cohen L."/>
        </authorList>
    </citation>
    <scope>NUCLEOTIDE SEQUENCE</scope>
    <source>
        <strain evidence="2">CCMP2877</strain>
    </source>
</reference>
<evidence type="ECO:0000256" key="1">
    <source>
        <dbReference type="SAM" id="SignalP"/>
    </source>
</evidence>
<dbReference type="GO" id="GO:0005737">
    <property type="term" value="C:cytoplasm"/>
    <property type="evidence" value="ECO:0007669"/>
    <property type="project" value="TreeGrafter"/>
</dbReference>
<feature type="signal peptide" evidence="1">
    <location>
        <begin position="1"/>
        <end position="19"/>
    </location>
</feature>
<dbReference type="CDD" id="cd03190">
    <property type="entry name" value="GST_C_Omega_like"/>
    <property type="match status" value="1"/>
</dbReference>
<evidence type="ECO:0000313" key="2">
    <source>
        <dbReference type="EMBL" id="CAD9270853.1"/>
    </source>
</evidence>
<dbReference type="SUPFAM" id="SSF47616">
    <property type="entry name" value="GST C-terminal domain-like"/>
    <property type="match status" value="1"/>
</dbReference>
<accession>A0A7S1UMU3</accession>
<feature type="chain" id="PRO_5031326515" description="GST C-terminal domain-containing protein" evidence="1">
    <location>
        <begin position="20"/>
        <end position="405"/>
    </location>
</feature>
<sequence length="405" mass="43930">MARAIYVFCAVLLSAVDLAAPLSAPNPSPKSGGSSPLKILELSGNLPTQPLLVTTAKAISKGVYGLMVSELAPQSKDGAYVRPADPFRTIAKDFTPTAATPGTMLLYGGNPCPWCHRVDLALAARRVPASVVRRVVLEDNPIKASRGGWCFADDRPDPLFGARDLREVYDKLQPGFVGRCTAPLGVDLRKKQPISNESNDLMKYVNSLDVGAYVDDAGVAWEVELRPKELEAEIGAWAEKLYGGLNNGVYRCGFATTQAAYDTASAAVAATLDEVEEQLSKTRYLCGDKVTEADIRLFPTVMRYDGAYSTIFKCGFRRIATLPNVSAWMRDIYQNFGRDTIDIEDAVASYYKWMIPLNPSAIIPRAPDLNLEAPHGRGPAKDTFHMRRSTAPAPAKGAVLVEAQA</sequence>
<dbReference type="AlphaFoldDB" id="A0A7S1UMU3"/>
<dbReference type="EMBL" id="HBGJ01046557">
    <property type="protein sequence ID" value="CAD9270853.1"/>
    <property type="molecule type" value="Transcribed_RNA"/>
</dbReference>
<dbReference type="InterPro" id="IPR047047">
    <property type="entry name" value="GST_Omega-like_C"/>
</dbReference>
<gene>
    <name evidence="2" type="ORF">PPAR1163_LOCUS29292</name>
</gene>